<feature type="transmembrane region" description="Helical" evidence="5">
    <location>
        <begin position="295"/>
        <end position="312"/>
    </location>
</feature>
<dbReference type="Gene3D" id="3.40.1710.10">
    <property type="entry name" value="abc type-2 transporter like domain"/>
    <property type="match status" value="1"/>
</dbReference>
<feature type="transmembrane region" description="Helical" evidence="5">
    <location>
        <begin position="20"/>
        <end position="38"/>
    </location>
</feature>
<sequence>MTWMFALMELLKQRTTKVGVAVAVLFQLIFGIVWMTAYDGVYDRVDRLKVGIVNEDSAIGGQIASQLQKTLPTDTAILSSIEEAQKLLNDRELSMVVRIPADFSQRLQTPEGKGAITYMINESNPSMIKSMMTGIADRITATVNKMAVGQGVQAVLTGLQVPADRAGAIAAELTEKVTGETVTVHPVQGMNHQMVPLMLVLASYVGAMIMGMNLEQSAAALRGTVGKWPLFGARMVLNAVAAVLVSLIGSGLLTLLGVEAEAGFWMLWAFEALMLLAFILVSQMFLLLFGEAGMVFNILLLSMQLVSSGALVPRDLLSDFFYDLGVILPATYAAEGGMNVLFGGPSVTHSVSGLLALAAAGLLIGTLAVALRGQRPAGAGQTTRAA</sequence>
<evidence type="ECO:0000313" key="8">
    <source>
        <dbReference type="Proteomes" id="UP001596528"/>
    </source>
</evidence>
<organism evidence="7 8">
    <name type="scientific">Paenibacillus thermoaerophilus</name>
    <dbReference type="NCBI Taxonomy" id="1215385"/>
    <lineage>
        <taxon>Bacteria</taxon>
        <taxon>Bacillati</taxon>
        <taxon>Bacillota</taxon>
        <taxon>Bacilli</taxon>
        <taxon>Bacillales</taxon>
        <taxon>Paenibacillaceae</taxon>
        <taxon>Paenibacillus</taxon>
    </lineage>
</organism>
<feature type="transmembrane region" description="Helical" evidence="5">
    <location>
        <begin position="264"/>
        <end position="288"/>
    </location>
</feature>
<name>A0ABW2V4Q3_9BACL</name>
<evidence type="ECO:0000256" key="1">
    <source>
        <dbReference type="ARBA" id="ARBA00004141"/>
    </source>
</evidence>
<keyword evidence="2 5" id="KW-0812">Transmembrane</keyword>
<accession>A0ABW2V4Q3</accession>
<gene>
    <name evidence="7" type="ORF">ACFQWB_14395</name>
</gene>
<dbReference type="InterPro" id="IPR051328">
    <property type="entry name" value="T7SS_ABC-Transporter"/>
</dbReference>
<proteinExistence type="predicted"/>
<dbReference type="PANTHER" id="PTHR43077:SF5">
    <property type="entry name" value="PHAGE INFECTION PROTEIN"/>
    <property type="match status" value="1"/>
</dbReference>
<evidence type="ECO:0000256" key="5">
    <source>
        <dbReference type="SAM" id="Phobius"/>
    </source>
</evidence>
<dbReference type="Pfam" id="PF12698">
    <property type="entry name" value="ABC2_membrane_3"/>
    <property type="match status" value="1"/>
</dbReference>
<keyword evidence="3 5" id="KW-1133">Transmembrane helix</keyword>
<comment type="subcellular location">
    <subcellularLocation>
        <location evidence="1">Membrane</location>
        <topology evidence="1">Multi-pass membrane protein</topology>
    </subcellularLocation>
</comment>
<keyword evidence="4 5" id="KW-0472">Membrane</keyword>
<protein>
    <submittedName>
        <fullName evidence="7">YhgE/Pip domain-containing protein</fullName>
    </submittedName>
</protein>
<evidence type="ECO:0000256" key="4">
    <source>
        <dbReference type="ARBA" id="ARBA00023136"/>
    </source>
</evidence>
<feature type="transmembrane region" description="Helical" evidence="5">
    <location>
        <begin position="194"/>
        <end position="214"/>
    </location>
</feature>
<dbReference type="InterPro" id="IPR013525">
    <property type="entry name" value="ABC2_TM"/>
</dbReference>
<feature type="transmembrane region" description="Helical" evidence="5">
    <location>
        <begin position="235"/>
        <end position="258"/>
    </location>
</feature>
<evidence type="ECO:0000313" key="7">
    <source>
        <dbReference type="EMBL" id="MFC7751109.1"/>
    </source>
</evidence>
<keyword evidence="8" id="KW-1185">Reference proteome</keyword>
<dbReference type="Proteomes" id="UP001596528">
    <property type="component" value="Unassembled WGS sequence"/>
</dbReference>
<feature type="transmembrane region" description="Helical" evidence="5">
    <location>
        <begin position="351"/>
        <end position="371"/>
    </location>
</feature>
<dbReference type="PANTHER" id="PTHR43077">
    <property type="entry name" value="TRANSPORT PERMEASE YVFS-RELATED"/>
    <property type="match status" value="1"/>
</dbReference>
<evidence type="ECO:0000259" key="6">
    <source>
        <dbReference type="Pfam" id="PF12698"/>
    </source>
</evidence>
<dbReference type="EMBL" id="JBHTGQ010000038">
    <property type="protein sequence ID" value="MFC7751109.1"/>
    <property type="molecule type" value="Genomic_DNA"/>
</dbReference>
<dbReference type="RefSeq" id="WP_246068227.1">
    <property type="nucleotide sequence ID" value="NZ_JBHTGQ010000038.1"/>
</dbReference>
<feature type="domain" description="ABC-2 type transporter transmembrane" evidence="6">
    <location>
        <begin position="28"/>
        <end position="369"/>
    </location>
</feature>
<comment type="caution">
    <text evidence="7">The sequence shown here is derived from an EMBL/GenBank/DDBJ whole genome shotgun (WGS) entry which is preliminary data.</text>
</comment>
<reference evidence="8" key="1">
    <citation type="journal article" date="2019" name="Int. J. Syst. Evol. Microbiol.">
        <title>The Global Catalogue of Microorganisms (GCM) 10K type strain sequencing project: providing services to taxonomists for standard genome sequencing and annotation.</title>
        <authorList>
            <consortium name="The Broad Institute Genomics Platform"/>
            <consortium name="The Broad Institute Genome Sequencing Center for Infectious Disease"/>
            <person name="Wu L."/>
            <person name="Ma J."/>
        </authorList>
    </citation>
    <scope>NUCLEOTIDE SEQUENCE [LARGE SCALE GENOMIC DNA]</scope>
    <source>
        <strain evidence="8">JCM 18657</strain>
    </source>
</reference>
<evidence type="ECO:0000256" key="3">
    <source>
        <dbReference type="ARBA" id="ARBA00022989"/>
    </source>
</evidence>
<evidence type="ECO:0000256" key="2">
    <source>
        <dbReference type="ARBA" id="ARBA00022692"/>
    </source>
</evidence>